<organism evidence="1">
    <name type="scientific">Eutreptiella gymnastica</name>
    <dbReference type="NCBI Taxonomy" id="73025"/>
    <lineage>
        <taxon>Eukaryota</taxon>
        <taxon>Discoba</taxon>
        <taxon>Euglenozoa</taxon>
        <taxon>Euglenida</taxon>
        <taxon>Spirocuta</taxon>
        <taxon>Euglenophyceae</taxon>
        <taxon>Eutreptiales</taxon>
        <taxon>Eutreptiaceae</taxon>
        <taxon>Eutreptiella</taxon>
    </lineage>
</organism>
<gene>
    <name evidence="1" type="ORF">EGYM00392_LOCUS55900</name>
</gene>
<reference evidence="1" key="1">
    <citation type="submission" date="2021-01" db="EMBL/GenBank/DDBJ databases">
        <authorList>
            <person name="Corre E."/>
            <person name="Pelletier E."/>
            <person name="Niang G."/>
            <person name="Scheremetjew M."/>
            <person name="Finn R."/>
            <person name="Kale V."/>
            <person name="Holt S."/>
            <person name="Cochrane G."/>
            <person name="Meng A."/>
            <person name="Brown T."/>
            <person name="Cohen L."/>
        </authorList>
    </citation>
    <scope>NUCLEOTIDE SEQUENCE</scope>
    <source>
        <strain evidence="1">NIES-381</strain>
    </source>
</reference>
<dbReference type="EMBL" id="HBGA01153867">
    <property type="protein sequence ID" value="CAD9044716.1"/>
    <property type="molecule type" value="Transcribed_RNA"/>
</dbReference>
<name>A0A7S1NWD1_9EUGL</name>
<evidence type="ECO:0000313" key="1">
    <source>
        <dbReference type="EMBL" id="CAD9044716.1"/>
    </source>
</evidence>
<dbReference type="AlphaFoldDB" id="A0A7S1NWD1"/>
<proteinExistence type="predicted"/>
<protein>
    <submittedName>
        <fullName evidence="1">Uncharacterized protein</fullName>
    </submittedName>
</protein>
<sequence>MLPKDHLPPKSKGSIWKSVAGGSSEDRLLATCPQTHLRYTPSKLWSPHTSFAPIEEEGFLQVHPHTLRLQWRVNCLVVLSGAWRPSNCYGISNLFIKNTHWLMWPLNTVASPARGGGGGGLRSLS</sequence>
<accession>A0A7S1NWD1</accession>